<name>J1GZS1_9ACTO</name>
<evidence type="ECO:0000313" key="2">
    <source>
        <dbReference type="Proteomes" id="UP000002941"/>
    </source>
</evidence>
<organism evidence="1 2">
    <name type="scientific">Actinomyces massiliensis F0489</name>
    <dbReference type="NCBI Taxonomy" id="1125718"/>
    <lineage>
        <taxon>Bacteria</taxon>
        <taxon>Bacillati</taxon>
        <taxon>Actinomycetota</taxon>
        <taxon>Actinomycetes</taxon>
        <taxon>Actinomycetales</taxon>
        <taxon>Actinomycetaceae</taxon>
        <taxon>Actinomyces</taxon>
    </lineage>
</organism>
<protein>
    <submittedName>
        <fullName evidence="1">Uncharacterized protein</fullName>
    </submittedName>
</protein>
<reference evidence="1 2" key="1">
    <citation type="submission" date="2012-05" db="EMBL/GenBank/DDBJ databases">
        <authorList>
            <person name="Harkins D.M."/>
            <person name="Madupu R."/>
            <person name="Durkin A.S."/>
            <person name="Torralba M."/>
            <person name="Methe B."/>
            <person name="Sutton G.G."/>
            <person name="Nelson K.E."/>
        </authorList>
    </citation>
    <scope>NUCLEOTIDE SEQUENCE [LARGE SCALE GENOMIC DNA]</scope>
    <source>
        <strain evidence="1 2">F0489</strain>
    </source>
</reference>
<sequence>MWAWTTYWREPEPPQTLCDGRISSREVTRYLNATAESSTTDDVYYDCHIAFPDTADIEMMGIFVRDDGRIKLASMSGSALDEAELLKEGKNDGVVTQLETYGLEGNAYSWTNNSGYFVYALWYRPDGVTVTLVISPQDENNQDIASNAQLAGLISYMGPALLSGSIIPTEEPTGK</sequence>
<evidence type="ECO:0000313" key="1">
    <source>
        <dbReference type="EMBL" id="EJF38620.1"/>
    </source>
</evidence>
<dbReference type="Proteomes" id="UP000002941">
    <property type="component" value="Unassembled WGS sequence"/>
</dbReference>
<proteinExistence type="predicted"/>
<dbReference type="EMBL" id="AKFT01000188">
    <property type="protein sequence ID" value="EJF38620.1"/>
    <property type="molecule type" value="Genomic_DNA"/>
</dbReference>
<dbReference type="AlphaFoldDB" id="J1GZS1"/>
<dbReference type="PATRIC" id="fig|1125718.3.peg.2429"/>
<accession>J1GZS1</accession>
<comment type="caution">
    <text evidence="1">The sequence shown here is derived from an EMBL/GenBank/DDBJ whole genome shotgun (WGS) entry which is preliminary data.</text>
</comment>
<keyword evidence="2" id="KW-1185">Reference proteome</keyword>
<gene>
    <name evidence="1" type="ORF">HMPREF1318_1067</name>
</gene>